<keyword evidence="4" id="KW-1003">Cell membrane</keyword>
<keyword evidence="7 11" id="KW-1133">Transmembrane helix</keyword>
<keyword evidence="5 11" id="KW-0812">Transmembrane</keyword>
<evidence type="ECO:0000256" key="8">
    <source>
        <dbReference type="ARBA" id="ARBA00023010"/>
    </source>
</evidence>
<evidence type="ECO:0000256" key="11">
    <source>
        <dbReference type="SAM" id="Phobius"/>
    </source>
</evidence>
<dbReference type="EMBL" id="LNQE01000631">
    <property type="protein sequence ID" value="KUG25659.1"/>
    <property type="molecule type" value="Genomic_DNA"/>
</dbReference>
<comment type="subcellular location">
    <subcellularLocation>
        <location evidence="1">Cell membrane</location>
        <topology evidence="1">Multi-pass membrane protein</topology>
    </subcellularLocation>
</comment>
<evidence type="ECO:0000256" key="9">
    <source>
        <dbReference type="ARBA" id="ARBA00023136"/>
    </source>
</evidence>
<dbReference type="PRINTS" id="PR01651">
    <property type="entry name" value="SECGEXPORT"/>
</dbReference>
<keyword evidence="3" id="KW-0813">Transport</keyword>
<evidence type="ECO:0000256" key="5">
    <source>
        <dbReference type="ARBA" id="ARBA00022692"/>
    </source>
</evidence>
<name>A0A0W8FXK7_9ZZZZ</name>
<feature type="compositionally biased region" description="Low complexity" evidence="10">
    <location>
        <begin position="108"/>
        <end position="123"/>
    </location>
</feature>
<evidence type="ECO:0000256" key="7">
    <source>
        <dbReference type="ARBA" id="ARBA00022989"/>
    </source>
</evidence>
<proteinExistence type="inferred from homology"/>
<reference evidence="12" key="1">
    <citation type="journal article" date="2015" name="Proc. Natl. Acad. Sci. U.S.A.">
        <title>Networks of energetic and metabolic interactions define dynamics in microbial communities.</title>
        <authorList>
            <person name="Embree M."/>
            <person name="Liu J.K."/>
            <person name="Al-Bassam M.M."/>
            <person name="Zengler K."/>
        </authorList>
    </citation>
    <scope>NUCLEOTIDE SEQUENCE</scope>
</reference>
<dbReference type="GO" id="GO:0065002">
    <property type="term" value="P:intracellular protein transmembrane transport"/>
    <property type="evidence" value="ECO:0007669"/>
    <property type="project" value="TreeGrafter"/>
</dbReference>
<comment type="caution">
    <text evidence="12">The sequence shown here is derived from an EMBL/GenBank/DDBJ whole genome shotgun (WGS) entry which is preliminary data.</text>
</comment>
<protein>
    <submittedName>
        <fullName evidence="12">Preprotein translocase subunit secg</fullName>
    </submittedName>
</protein>
<accession>A0A0W8FXK7</accession>
<feature type="compositionally biased region" description="Polar residues" evidence="10">
    <location>
        <begin position="88"/>
        <end position="97"/>
    </location>
</feature>
<dbReference type="Pfam" id="PF03840">
    <property type="entry name" value="SecG"/>
    <property type="match status" value="1"/>
</dbReference>
<keyword evidence="6" id="KW-0653">Protein transport</keyword>
<dbReference type="GO" id="GO:0005886">
    <property type="term" value="C:plasma membrane"/>
    <property type="evidence" value="ECO:0007669"/>
    <property type="project" value="UniProtKB-SubCell"/>
</dbReference>
<gene>
    <name evidence="12" type="ORF">ASZ90_004511</name>
</gene>
<dbReference type="GO" id="GO:0015450">
    <property type="term" value="F:protein-transporting ATPase activity"/>
    <property type="evidence" value="ECO:0007669"/>
    <property type="project" value="InterPro"/>
</dbReference>
<comment type="similarity">
    <text evidence="2">Belongs to the SecG family.</text>
</comment>
<evidence type="ECO:0000256" key="2">
    <source>
        <dbReference type="ARBA" id="ARBA00008445"/>
    </source>
</evidence>
<evidence type="ECO:0000256" key="3">
    <source>
        <dbReference type="ARBA" id="ARBA00022448"/>
    </source>
</evidence>
<sequence>MYTLLIVISVIIAALLIVIVLLQAGKGEGLSGAIGGGVGNMGQMFGTRRTADFLSKSTWWLGGSMLVLAILINLFFLPTSVDQQRESIIQSTQQRAVPTSPALPPATAPTEQVPTQQQQPDNE</sequence>
<dbReference type="AlphaFoldDB" id="A0A0W8FXK7"/>
<dbReference type="GO" id="GO:0043952">
    <property type="term" value="P:protein transport by the Sec complex"/>
    <property type="evidence" value="ECO:0007669"/>
    <property type="project" value="TreeGrafter"/>
</dbReference>
<evidence type="ECO:0000256" key="4">
    <source>
        <dbReference type="ARBA" id="ARBA00022475"/>
    </source>
</evidence>
<keyword evidence="8" id="KW-0811">Translocation</keyword>
<feature type="transmembrane region" description="Helical" evidence="11">
    <location>
        <begin position="59"/>
        <end position="77"/>
    </location>
</feature>
<keyword evidence="9 11" id="KW-0472">Membrane</keyword>
<feature type="region of interest" description="Disordered" evidence="10">
    <location>
        <begin position="88"/>
        <end position="123"/>
    </location>
</feature>
<evidence type="ECO:0000313" key="12">
    <source>
        <dbReference type="EMBL" id="KUG25659.1"/>
    </source>
</evidence>
<dbReference type="PANTHER" id="PTHR34182:SF1">
    <property type="entry name" value="PROTEIN-EXPORT MEMBRANE PROTEIN SECG"/>
    <property type="match status" value="1"/>
</dbReference>
<evidence type="ECO:0000256" key="6">
    <source>
        <dbReference type="ARBA" id="ARBA00022927"/>
    </source>
</evidence>
<organism evidence="12">
    <name type="scientific">hydrocarbon metagenome</name>
    <dbReference type="NCBI Taxonomy" id="938273"/>
    <lineage>
        <taxon>unclassified sequences</taxon>
        <taxon>metagenomes</taxon>
        <taxon>ecological metagenomes</taxon>
    </lineage>
</organism>
<dbReference type="InterPro" id="IPR004692">
    <property type="entry name" value="SecG"/>
</dbReference>
<dbReference type="PANTHER" id="PTHR34182">
    <property type="entry name" value="PROTEIN-EXPORT MEMBRANE PROTEIN SECG"/>
    <property type="match status" value="1"/>
</dbReference>
<dbReference type="NCBIfam" id="TIGR00810">
    <property type="entry name" value="secG"/>
    <property type="match status" value="1"/>
</dbReference>
<dbReference type="GO" id="GO:0009306">
    <property type="term" value="P:protein secretion"/>
    <property type="evidence" value="ECO:0007669"/>
    <property type="project" value="InterPro"/>
</dbReference>
<evidence type="ECO:0000256" key="10">
    <source>
        <dbReference type="SAM" id="MobiDB-lite"/>
    </source>
</evidence>
<evidence type="ECO:0000256" key="1">
    <source>
        <dbReference type="ARBA" id="ARBA00004651"/>
    </source>
</evidence>